<comment type="caution">
    <text evidence="4">The sequence shown here is derived from an EMBL/GenBank/DDBJ whole genome shotgun (WGS) entry which is preliminary data.</text>
</comment>
<name>A0A4Q7ECP6_9GAMM</name>
<dbReference type="SUPFAM" id="SSF52058">
    <property type="entry name" value="L domain-like"/>
    <property type="match status" value="1"/>
</dbReference>
<evidence type="ECO:0000256" key="2">
    <source>
        <dbReference type="ARBA" id="ARBA00022737"/>
    </source>
</evidence>
<dbReference type="InterPro" id="IPR013783">
    <property type="entry name" value="Ig-like_fold"/>
</dbReference>
<dbReference type="InterPro" id="IPR050836">
    <property type="entry name" value="SDS22/Internalin_LRR"/>
</dbReference>
<keyword evidence="2" id="KW-0677">Repeat</keyword>
<evidence type="ECO:0000256" key="1">
    <source>
        <dbReference type="ARBA" id="ARBA00022614"/>
    </source>
</evidence>
<dbReference type="Pfam" id="PF22352">
    <property type="entry name" value="K319L-like_PKD"/>
    <property type="match status" value="3"/>
</dbReference>
<dbReference type="InterPro" id="IPR032675">
    <property type="entry name" value="LRR_dom_sf"/>
</dbReference>
<dbReference type="PANTHER" id="PTHR46652:SF3">
    <property type="entry name" value="LEUCINE-RICH REPEAT-CONTAINING PROTEIN 9"/>
    <property type="match status" value="1"/>
</dbReference>
<evidence type="ECO:0000313" key="5">
    <source>
        <dbReference type="Proteomes" id="UP000292345"/>
    </source>
</evidence>
<dbReference type="EMBL" id="PPUZ01000032">
    <property type="protein sequence ID" value="RZM80384.1"/>
    <property type="molecule type" value="Genomic_DNA"/>
</dbReference>
<gene>
    <name evidence="4" type="ORF">C3B51_12565</name>
</gene>
<dbReference type="SUPFAM" id="SSF49299">
    <property type="entry name" value="PKD domain"/>
    <property type="match status" value="1"/>
</dbReference>
<protein>
    <recommendedName>
        <fullName evidence="3">PKD/Chitinase domain-containing protein</fullName>
    </recommendedName>
</protein>
<dbReference type="RefSeq" id="WP_165389151.1">
    <property type="nucleotide sequence ID" value="NZ_PPUZ01000032.1"/>
</dbReference>
<dbReference type="InterPro" id="IPR022409">
    <property type="entry name" value="PKD/Chitinase_dom"/>
</dbReference>
<proteinExistence type="predicted"/>
<evidence type="ECO:0000313" key="4">
    <source>
        <dbReference type="EMBL" id="RZM80384.1"/>
    </source>
</evidence>
<keyword evidence="1" id="KW-0433">Leucine-rich repeat</keyword>
<feature type="domain" description="PKD/Chitinase" evidence="3">
    <location>
        <begin position="187"/>
        <end position="278"/>
    </location>
</feature>
<reference evidence="4 5" key="1">
    <citation type="submission" date="2018-01" db="EMBL/GenBank/DDBJ databases">
        <title>Co-occurrence of chitin degradation, pigmentation and bioactivity in marine Pseudoalteromonas.</title>
        <authorList>
            <person name="Paulsen S."/>
            <person name="Gram L."/>
            <person name="Machado H."/>
        </authorList>
    </citation>
    <scope>NUCLEOTIDE SEQUENCE [LARGE SCALE GENOMIC DNA]</scope>
    <source>
        <strain evidence="4 5">S1946</strain>
    </source>
</reference>
<evidence type="ECO:0000259" key="3">
    <source>
        <dbReference type="SMART" id="SM00089"/>
    </source>
</evidence>
<dbReference type="InterPro" id="IPR035986">
    <property type="entry name" value="PKD_dom_sf"/>
</dbReference>
<dbReference type="Gene3D" id="3.80.10.10">
    <property type="entry name" value="Ribonuclease Inhibitor"/>
    <property type="match status" value="2"/>
</dbReference>
<dbReference type="Proteomes" id="UP000292345">
    <property type="component" value="Unassembled WGS sequence"/>
</dbReference>
<sequence>MSITGAQSVNENETLTLTAVADDRDGQISRYAWSYQSDAQLQLSGEDSPTLEIITKGVDEDTQVTVSLTVTDNLGARATATYPVTIKNVLEPFSIEVTGESAYTEQTDFILTVVPSVDASQISQITWTHDAAIELLLSGADTPELTVSAPDLTDNLGVNFTVNVEHIDGRVQSESHWVQIQALPNVSPTVSVSADEAVTEGVTFMLAADASDSDGQIARYSWSYSSELQLVVSEVTERTLQVTAPDIISDKTAHFSVTVEDNQGATATASHSVVVRALPNVAPTAVIQGESTLLEGQQLILTAQASDSDGQIEQYSWSHTASVDLLLDTTVEGQLTLSTPDIMADSTATVYLEVTDNQGAVTQVAHNIEIQALPNVVPQVSISGPAQASERTAFSLLGDAKDSDGEIVAYQWQHDSDLALVLDGRERASLSVTSPDIQQVQEVTFTLTVTDNQQAQSSYTHRVTIEPNKVELTIQGKVTDAPIPFADVVLDVAQNSFTAQADEQGDYQLTFSVDESEVNALGTLRATDTTTQGRVELVSQLGAVSELQEAAGEDSTLNSDELFDVNVTNVTTAEYALLRRMHSAGFNDANELKEARKHIAAGEKLSIASLLKAVIDHGVALPEGATSTLALAQNAELLDQLTDSLDTEQPALLAQIEEEIKQDDTLVDVSSFSPSGTYYLLETSVADGFGASIEFNEDRTGYLAGRSLSNFIWEVQGQQIHIYLNNELDVNTSQFSTRTGFKTTQLTLTIFDSAEHAQAVTIDFVPTQELPQAPEGTVSVNAQLFDSNKITQLADDAFIGQWSLLYSDDHSEQRRFRFDMNAGNQSKVYIDGSNLNPGREDWADVGTWYYSWPWEEVRINTEYLFNFGFVPVRETEFGYQGLMVQGYREDKRFIQATLIKHQDISFDDIDYQKMWRQVGNKGSQSKFKIDSNDNFQYRWHRDIEGIKASGALYQYDYEFTGADVAQCDTSLSACAISKTTRYKLLAMHEDKIAVEFATSVVNRSDSTRRIHFYRLSDRDWKLGQFDKSLYKNDRLRRVLDHGLGLYHVTDNGVSHIERDLHCPTRPSPAHLCSDTLIINGVEYKARLDGARIELEHLVTGEHSQLLIQDESESELVLCHVTEGESCNANNTFRFSYTKPALNISFAIEGPGELSPSTSDYYYGEAFLVAVNVQEGSRLVNIEGCNGYLTELQGQAYYRVNNPVSDCEISASFIEDFVPTASTLLVDTSAKVIPTGWYYEMTGDNRGVFYGADATVNFSLTQLNDNSSTFTFDDETKILVQLTDSELKWVNGFTLTHQGQDVDIRWSASYWHGEKASMTDARSVHPSRYLASLDIERDDLIGEWAVTSIEHGKTIRLTLNDDHTGTVSRFETGLGTPSQFTWELTAQNEIRLYGEQSGDSATVKLFEQREGGYAFAIEQVEFDGRSDDTDLTWLSYGAGLLVPFTGMTMDDLAGSWRYSIGRIDYGFELYKGGELRSGRFSGAATAKLDNHQLTVTAFYNRVLRRHDALCSADRDECEQQTVGSYTVLAMISGRAYVYEHNDSGAVGNLVKVDIDVHGKLKGLDKPLRSNSHYYQKTGSSLRKWSFYHQRGYSHGTLWIEGKYPQTKYLVGEQDGIIELLDLRGELIDQYKVIDNDIDSITLCRLTNGQCDSDEHVILYYQPAMVEVAINAPQSVNLSSNLTLPYIQYGDHFEAYVSLDWDSGLFVSSFEGCGIEKPRYISGNRLTFRVDSVTESCDFRITVAQEPESHADRLGITDDYLRDCIDAQPGNYVDYGSGLSCYQQEKQLTDLTGIEKLPYLEKLYLEESVLSSNALRTIEKLANLKELTVRGGEKDDGVFEMDLANLQSLRTIDLSHGSFGSVTLHNAHLLTELNVSGSEVSELDIAEATGLQILFASGMNATSLDISHNTQLTELDISYSQVLEVVGVTQEHMLESLSAINSQLNYLDLSQFIHLEKLDIRRTQVTSLDITFAQNLAELKASDTPLSVLTLNGESNMTRLEIDNAPLTQLNTQFMKKLRKLDATRSMLSSLDLSLNSELSLILLADAQLTSIIMPEEGGNIPTVNLLNNPLTEFIANKLDADSLVLSGTKLTALDLAAVKHLDYLDISETNIAHATLPASLSSLHASRIPMTEFTIPDNTQLVYVTFQYNTLNAIHGLDAFIESGRPLALYLHDTQVDEDLLLRLKSIDSISVIGQR</sequence>
<dbReference type="PANTHER" id="PTHR46652">
    <property type="entry name" value="LEUCINE-RICH REPEAT AND IQ DOMAIN-CONTAINING PROTEIN 1-RELATED"/>
    <property type="match status" value="1"/>
</dbReference>
<organism evidence="4 5">
    <name type="scientific">Pseudoalteromonas rubra</name>
    <dbReference type="NCBI Taxonomy" id="43658"/>
    <lineage>
        <taxon>Bacteria</taxon>
        <taxon>Pseudomonadati</taxon>
        <taxon>Pseudomonadota</taxon>
        <taxon>Gammaproteobacteria</taxon>
        <taxon>Alteromonadales</taxon>
        <taxon>Pseudoalteromonadaceae</taxon>
        <taxon>Pseudoalteromonas</taxon>
    </lineage>
</organism>
<dbReference type="Gene3D" id="2.60.40.10">
    <property type="entry name" value="Immunoglobulins"/>
    <property type="match status" value="4"/>
</dbReference>
<dbReference type="SMART" id="SM00089">
    <property type="entry name" value="PKD"/>
    <property type="match status" value="3"/>
</dbReference>
<accession>A0A4Q7ECP6</accession>
<feature type="domain" description="PKD/Chitinase" evidence="3">
    <location>
        <begin position="377"/>
        <end position="468"/>
    </location>
</feature>
<feature type="domain" description="PKD/Chitinase" evidence="3">
    <location>
        <begin position="4"/>
        <end position="89"/>
    </location>
</feature>